<evidence type="ECO:0000313" key="1">
    <source>
        <dbReference type="EMBL" id="MBS9522538.1"/>
    </source>
</evidence>
<gene>
    <name evidence="1" type="ORF">KI659_00790</name>
</gene>
<comment type="caution">
    <text evidence="1">The sequence shown here is derived from an EMBL/GenBank/DDBJ whole genome shotgun (WGS) entry which is preliminary data.</text>
</comment>
<name>A0AAP2CE00_9BACT</name>
<dbReference type="Proteomes" id="UP001319104">
    <property type="component" value="Unassembled WGS sequence"/>
</dbReference>
<evidence type="ECO:0000313" key="2">
    <source>
        <dbReference type="Proteomes" id="UP001319104"/>
    </source>
</evidence>
<accession>A0AAP2CE00</accession>
<organism evidence="1 2">
    <name type="scientific">Litoribacter ruber</name>
    <dbReference type="NCBI Taxonomy" id="702568"/>
    <lineage>
        <taxon>Bacteria</taxon>
        <taxon>Pseudomonadati</taxon>
        <taxon>Bacteroidota</taxon>
        <taxon>Cytophagia</taxon>
        <taxon>Cytophagales</taxon>
        <taxon>Cyclobacteriaceae</taxon>
        <taxon>Litoribacter</taxon>
    </lineage>
</organism>
<proteinExistence type="predicted"/>
<reference evidence="1 2" key="1">
    <citation type="submission" date="2021-05" db="EMBL/GenBank/DDBJ databases">
        <authorList>
            <person name="Zhang Z.D."/>
            <person name="Osman G."/>
        </authorList>
    </citation>
    <scope>NUCLEOTIDE SEQUENCE [LARGE SCALE GENOMIC DNA]</scope>
    <source>
        <strain evidence="1 2">KCTC 32217</strain>
    </source>
</reference>
<keyword evidence="2" id="KW-1185">Reference proteome</keyword>
<dbReference type="EMBL" id="JAHCMY010000001">
    <property type="protein sequence ID" value="MBS9522538.1"/>
    <property type="molecule type" value="Genomic_DNA"/>
</dbReference>
<sequence length="200" mass="22924">MISLIFASCATVNLNSHLLDPDSQGMKYQRILLLYSDSEEMFYDWDEENYNYVLYGKFNSLAQEKFRRDLGQSISRNLAGTRIFSADQFFAIHRPVSYQDFMNKLSEIDVDGILVVNARAIYQDEVFIDGDSVFRSNMEFQCFLIDKNNLSNVYLAQIGAHGAPIHSSMNVMDRFASNLGKDLHAKGLISNPRTFAQYPR</sequence>
<protein>
    <submittedName>
        <fullName evidence="1">Uncharacterized protein</fullName>
    </submittedName>
</protein>
<dbReference type="AlphaFoldDB" id="A0AAP2CE00"/>
<dbReference type="RefSeq" id="WP_214162004.1">
    <property type="nucleotide sequence ID" value="NZ_JAHBGI010000004.1"/>
</dbReference>